<dbReference type="Proteomes" id="UP001281410">
    <property type="component" value="Unassembled WGS sequence"/>
</dbReference>
<sequence>MSTSNQFNTSSSSSSSDDDGATIASIIHETQRQQRALGKTHSSGGSRKGRIFVHRDRRLAHENLMKDYFNEDCTYSDEMFHR</sequence>
<evidence type="ECO:0000256" key="1">
    <source>
        <dbReference type="SAM" id="MobiDB-lite"/>
    </source>
</evidence>
<evidence type="ECO:0000313" key="2">
    <source>
        <dbReference type="EMBL" id="KAK3230358.1"/>
    </source>
</evidence>
<feature type="region of interest" description="Disordered" evidence="1">
    <location>
        <begin position="1"/>
        <end position="51"/>
    </location>
</feature>
<proteinExistence type="predicted"/>
<organism evidence="2 3">
    <name type="scientific">Dipteronia sinensis</name>
    <dbReference type="NCBI Taxonomy" id="43782"/>
    <lineage>
        <taxon>Eukaryota</taxon>
        <taxon>Viridiplantae</taxon>
        <taxon>Streptophyta</taxon>
        <taxon>Embryophyta</taxon>
        <taxon>Tracheophyta</taxon>
        <taxon>Spermatophyta</taxon>
        <taxon>Magnoliopsida</taxon>
        <taxon>eudicotyledons</taxon>
        <taxon>Gunneridae</taxon>
        <taxon>Pentapetalae</taxon>
        <taxon>rosids</taxon>
        <taxon>malvids</taxon>
        <taxon>Sapindales</taxon>
        <taxon>Sapindaceae</taxon>
        <taxon>Hippocastanoideae</taxon>
        <taxon>Acereae</taxon>
        <taxon>Dipteronia</taxon>
    </lineage>
</organism>
<keyword evidence="3" id="KW-1185">Reference proteome</keyword>
<accession>A0AAE0B6A2</accession>
<gene>
    <name evidence="2" type="ORF">Dsin_002239</name>
</gene>
<name>A0AAE0B6A2_9ROSI</name>
<evidence type="ECO:0000313" key="3">
    <source>
        <dbReference type="Proteomes" id="UP001281410"/>
    </source>
</evidence>
<dbReference type="EMBL" id="JANJYJ010000001">
    <property type="protein sequence ID" value="KAK3230358.1"/>
    <property type="molecule type" value="Genomic_DNA"/>
</dbReference>
<reference evidence="2" key="1">
    <citation type="journal article" date="2023" name="Plant J.">
        <title>Genome sequences and population genomics provide insights into the demographic history, inbreeding, and mutation load of two 'living fossil' tree species of Dipteronia.</title>
        <authorList>
            <person name="Feng Y."/>
            <person name="Comes H.P."/>
            <person name="Chen J."/>
            <person name="Zhu S."/>
            <person name="Lu R."/>
            <person name="Zhang X."/>
            <person name="Li P."/>
            <person name="Qiu J."/>
            <person name="Olsen K.M."/>
            <person name="Qiu Y."/>
        </authorList>
    </citation>
    <scope>NUCLEOTIDE SEQUENCE</scope>
    <source>
        <strain evidence="2">NBL</strain>
    </source>
</reference>
<comment type="caution">
    <text evidence="2">The sequence shown here is derived from an EMBL/GenBank/DDBJ whole genome shotgun (WGS) entry which is preliminary data.</text>
</comment>
<dbReference type="AlphaFoldDB" id="A0AAE0B6A2"/>
<protein>
    <submittedName>
        <fullName evidence="2">Uncharacterized protein</fullName>
    </submittedName>
</protein>